<evidence type="ECO:0000256" key="14">
    <source>
        <dbReference type="ARBA" id="ARBA00034629"/>
    </source>
</evidence>
<evidence type="ECO:0000256" key="2">
    <source>
        <dbReference type="ARBA" id="ARBA00004514"/>
    </source>
</evidence>
<dbReference type="GO" id="GO:0005886">
    <property type="term" value="C:plasma membrane"/>
    <property type="evidence" value="ECO:0007669"/>
    <property type="project" value="UniProtKB-SubCell"/>
</dbReference>
<dbReference type="Proteomes" id="UP000233100">
    <property type="component" value="Chromosome 7"/>
</dbReference>
<dbReference type="GO" id="GO:0006020">
    <property type="term" value="P:inositol metabolic process"/>
    <property type="evidence" value="ECO:0007669"/>
    <property type="project" value="TreeGrafter"/>
</dbReference>
<dbReference type="GeneTree" id="ENSGT00390000009048"/>
<dbReference type="GO" id="GO:0000828">
    <property type="term" value="F:inositol hexakisphosphate kinase activity"/>
    <property type="evidence" value="ECO:0007669"/>
    <property type="project" value="TreeGrafter"/>
</dbReference>
<evidence type="ECO:0000313" key="20">
    <source>
        <dbReference type="Ensembl" id="ENSMFAP00000048169.1"/>
    </source>
</evidence>
<keyword evidence="10" id="KW-0418">Kinase</keyword>
<evidence type="ECO:0000256" key="19">
    <source>
        <dbReference type="ARBA" id="ARBA00042121"/>
    </source>
</evidence>
<reference evidence="20 21" key="1">
    <citation type="submission" date="2013-03" db="EMBL/GenBank/DDBJ databases">
        <authorList>
            <person name="Warren W."/>
            <person name="Wilson R.K."/>
        </authorList>
    </citation>
    <scope>NUCLEOTIDE SEQUENCE</scope>
</reference>
<dbReference type="PANTHER" id="PTHR12750:SF11">
    <property type="entry name" value="INOSITOL HEXAKISPHOSPHATE AND DIPHOSPHOINOSITOL-PENTAKISPHOSPHATE KINASE 1"/>
    <property type="match status" value="1"/>
</dbReference>
<evidence type="ECO:0000256" key="10">
    <source>
        <dbReference type="ARBA" id="ARBA00022777"/>
    </source>
</evidence>
<dbReference type="InterPro" id="IPR033379">
    <property type="entry name" value="Acid_Pase_AS"/>
</dbReference>
<keyword evidence="8" id="KW-0808">Transferase</keyword>
<dbReference type="GO" id="GO:0005829">
    <property type="term" value="C:cytosol"/>
    <property type="evidence" value="ECO:0007669"/>
    <property type="project" value="UniProtKB-SubCell"/>
</dbReference>
<comment type="catalytic activity">
    <reaction evidence="13">
        <text>5-diphospho-1D-myo-inositol 1,2,3,4,6-pentakisphosphate + ATP + H(+) = 1,5-bis(diphospho)-1D-myo-inositol 2,3,4,6-tetrakisphosphate + ADP</text>
        <dbReference type="Rhea" id="RHEA:10276"/>
        <dbReference type="ChEBI" id="CHEBI:15378"/>
        <dbReference type="ChEBI" id="CHEBI:30616"/>
        <dbReference type="ChEBI" id="CHEBI:58628"/>
        <dbReference type="ChEBI" id="CHEBI:77983"/>
        <dbReference type="ChEBI" id="CHEBI:456216"/>
        <dbReference type="EC" id="2.7.4.24"/>
    </reaction>
    <physiologicalReaction direction="left-to-right" evidence="13">
        <dbReference type="Rhea" id="RHEA:10277"/>
    </physiologicalReaction>
</comment>
<evidence type="ECO:0000256" key="3">
    <source>
        <dbReference type="ARBA" id="ARBA00005609"/>
    </source>
</evidence>
<sequence length="218" mass="24412">MELRRVIAIIRHGDRTPKQKMKMEVKHPRFFALFEKHGGYKTGKLKLKRPEQLQEVLDITRLLLAELEKEPGGEIEEKTGKLEQLKSVLEMYGHFSGINRKVQLTYYPHGVKASNEGQDPQSEALAPSLLLVLKWNGELTLAGPVQTEKLGRAFRCMYPGGQGPSGCRRGADTHFSVNGEECQHEWATGQRWGFLEQLPAPGEGSAAPYFTAGCALWP</sequence>
<proteinExistence type="inferred from homology"/>
<keyword evidence="9" id="KW-0547">Nucleotide-binding</keyword>
<comment type="function">
    <text evidence="15">Bifunctional inositol kinase that acts in concert with the IP6K kinases IP6K1, IP6K2 and IP6K3 to synthesize the diphosphate group-containing inositol pyrophosphates diphosphoinositol pentakisphosphate, PP-InsP5, and bis-diphosphoinositol tetrakisphosphate, (PP)2-InsP4. PP-InsP5 and (PP)2-InsP4, also respectively called InsP7 and InsP8, regulate a variety of cellular processes, including apoptosis, vesicle trafficking, cytoskeletal dynamics, exocytosis, insulin signaling and neutrophil activation. Phosphorylates inositol hexakisphosphate (InsP6) at position 1 to produce PP-InsP5 which is in turn phosphorylated by IP6Ks to produce (PP)2-InsP4. Alternatively, phosphorylates PP-InsP5 at position 1, produced by IP6Ks from InsP6, to produce (PP)2-InsP4. Activated when cells are exposed to hyperosmotic stress.</text>
</comment>
<dbReference type="Gene3D" id="3.40.50.1240">
    <property type="entry name" value="Phosphoglycerate mutase-like"/>
    <property type="match status" value="1"/>
</dbReference>
<accession>A0A7N9IA01</accession>
<keyword evidence="12" id="KW-0472">Membrane</keyword>
<dbReference type="InterPro" id="IPR029033">
    <property type="entry name" value="His_PPase_superfam"/>
</dbReference>
<evidence type="ECO:0000313" key="21">
    <source>
        <dbReference type="Proteomes" id="UP000233100"/>
    </source>
</evidence>
<evidence type="ECO:0000256" key="16">
    <source>
        <dbReference type="ARBA" id="ARBA00040528"/>
    </source>
</evidence>
<comment type="catalytic activity">
    <reaction evidence="14">
        <text>1D-myo-inositol hexakisphosphate + ATP = 1-diphospho-1D-myo-inositol 2,3,4,5,6-pentakisphosphate + ADP</text>
        <dbReference type="Rhea" id="RHEA:37459"/>
        <dbReference type="ChEBI" id="CHEBI:30616"/>
        <dbReference type="ChEBI" id="CHEBI:58130"/>
        <dbReference type="ChEBI" id="CHEBI:74946"/>
        <dbReference type="ChEBI" id="CHEBI:456216"/>
        <dbReference type="EC" id="2.7.4.24"/>
    </reaction>
    <physiologicalReaction direction="left-to-right" evidence="14">
        <dbReference type="Rhea" id="RHEA:37460"/>
    </physiologicalReaction>
</comment>
<dbReference type="GO" id="GO:0032958">
    <property type="term" value="P:inositol phosphate biosynthetic process"/>
    <property type="evidence" value="ECO:0007669"/>
    <property type="project" value="TreeGrafter"/>
</dbReference>
<dbReference type="Ensembl" id="ENSMFAT00000090917.1">
    <property type="protein sequence ID" value="ENSMFAP00000048169.1"/>
    <property type="gene ID" value="ENSMFAG00000061097.1"/>
</dbReference>
<evidence type="ECO:0000256" key="15">
    <source>
        <dbReference type="ARBA" id="ARBA00037056"/>
    </source>
</evidence>
<organism evidence="20 21">
    <name type="scientific">Macaca fascicularis</name>
    <name type="common">Crab-eating macaque</name>
    <name type="synonym">Cynomolgus monkey</name>
    <dbReference type="NCBI Taxonomy" id="9541"/>
    <lineage>
        <taxon>Eukaryota</taxon>
        <taxon>Metazoa</taxon>
        <taxon>Chordata</taxon>
        <taxon>Craniata</taxon>
        <taxon>Vertebrata</taxon>
        <taxon>Euteleostomi</taxon>
        <taxon>Mammalia</taxon>
        <taxon>Eutheria</taxon>
        <taxon>Euarchontoglires</taxon>
        <taxon>Primates</taxon>
        <taxon>Haplorrhini</taxon>
        <taxon>Catarrhini</taxon>
        <taxon>Cercopithecidae</taxon>
        <taxon>Cercopithecinae</taxon>
        <taxon>Macaca</taxon>
    </lineage>
</organism>
<evidence type="ECO:0000256" key="18">
    <source>
        <dbReference type="ARBA" id="ARBA00041594"/>
    </source>
</evidence>
<dbReference type="EC" id="2.7.4.24" evidence="4"/>
<dbReference type="PROSITE" id="PS00616">
    <property type="entry name" value="HIS_ACID_PHOSPHAT_1"/>
    <property type="match status" value="1"/>
</dbReference>
<dbReference type="AlphaFoldDB" id="A0A7N9IA01"/>
<evidence type="ECO:0000256" key="7">
    <source>
        <dbReference type="ARBA" id="ARBA00022553"/>
    </source>
</evidence>
<name>A0A7N9IA01_MACFA</name>
<keyword evidence="21" id="KW-1185">Reference proteome</keyword>
<evidence type="ECO:0000256" key="4">
    <source>
        <dbReference type="ARBA" id="ARBA00012893"/>
    </source>
</evidence>
<protein>
    <recommendedName>
        <fullName evidence="16">Inositol hexakisphosphate and diphosphoinositol-pentakisphosphate kinase 1</fullName>
        <ecNumber evidence="4">2.7.4.24</ecNumber>
    </recommendedName>
    <alternativeName>
        <fullName evidence="18">Diphosphoinositol pentakisphosphate kinase 1</fullName>
    </alternativeName>
    <alternativeName>
        <fullName evidence="19">Histidine acid phosphatase domain-containing protein 2A</fullName>
    </alternativeName>
    <alternativeName>
        <fullName evidence="17">InsP6 and PP-IP5 kinase 1</fullName>
    </alternativeName>
</protein>
<comment type="similarity">
    <text evidence="3">Belongs to the histidine acid phosphatase family. VIP1 subfamily.</text>
</comment>
<reference evidence="20" key="2">
    <citation type="submission" date="2025-08" db="UniProtKB">
        <authorList>
            <consortium name="Ensembl"/>
        </authorList>
    </citation>
    <scope>IDENTIFICATION</scope>
</reference>
<evidence type="ECO:0000256" key="1">
    <source>
        <dbReference type="ARBA" id="ARBA00004236"/>
    </source>
</evidence>
<keyword evidence="11" id="KW-0067">ATP-binding</keyword>
<evidence type="ECO:0000256" key="9">
    <source>
        <dbReference type="ARBA" id="ARBA00022741"/>
    </source>
</evidence>
<evidence type="ECO:0000256" key="17">
    <source>
        <dbReference type="ARBA" id="ARBA00041337"/>
    </source>
</evidence>
<dbReference type="PANTHER" id="PTHR12750">
    <property type="entry name" value="DIPHOSPHOINOSITOL PENTAKISPHOSPHATE KINASE"/>
    <property type="match status" value="1"/>
</dbReference>
<evidence type="ECO:0000256" key="5">
    <source>
        <dbReference type="ARBA" id="ARBA00022475"/>
    </source>
</evidence>
<dbReference type="InterPro" id="IPR037446">
    <property type="entry name" value="His_Pase_VIP1"/>
</dbReference>
<evidence type="ECO:0000256" key="12">
    <source>
        <dbReference type="ARBA" id="ARBA00023136"/>
    </source>
</evidence>
<comment type="subcellular location">
    <subcellularLocation>
        <location evidence="1">Cell membrane</location>
    </subcellularLocation>
    <subcellularLocation>
        <location evidence="2">Cytoplasm</location>
        <location evidence="2">Cytosol</location>
    </subcellularLocation>
</comment>
<dbReference type="Pfam" id="PF00328">
    <property type="entry name" value="His_Phos_2"/>
    <property type="match status" value="1"/>
</dbReference>
<dbReference type="InterPro" id="IPR000560">
    <property type="entry name" value="His_Pase_clade-2"/>
</dbReference>
<dbReference type="SUPFAM" id="SSF53254">
    <property type="entry name" value="Phosphoglycerate mutase-like"/>
    <property type="match status" value="1"/>
</dbReference>
<evidence type="ECO:0000256" key="8">
    <source>
        <dbReference type="ARBA" id="ARBA00022679"/>
    </source>
</evidence>
<keyword evidence="7" id="KW-0597">Phosphoprotein</keyword>
<dbReference type="GO" id="GO:0005524">
    <property type="term" value="F:ATP binding"/>
    <property type="evidence" value="ECO:0007669"/>
    <property type="project" value="UniProtKB-KW"/>
</dbReference>
<keyword evidence="6" id="KW-0963">Cytoplasm</keyword>
<evidence type="ECO:0000256" key="11">
    <source>
        <dbReference type="ARBA" id="ARBA00022840"/>
    </source>
</evidence>
<evidence type="ECO:0000256" key="13">
    <source>
        <dbReference type="ARBA" id="ARBA00033696"/>
    </source>
</evidence>
<evidence type="ECO:0000256" key="6">
    <source>
        <dbReference type="ARBA" id="ARBA00022490"/>
    </source>
</evidence>
<reference evidence="20" key="3">
    <citation type="submission" date="2025-09" db="UniProtKB">
        <authorList>
            <consortium name="Ensembl"/>
        </authorList>
    </citation>
    <scope>IDENTIFICATION</scope>
</reference>
<dbReference type="GO" id="GO:0033857">
    <property type="term" value="F:5-diphosphoinositol pentakisphosphate 1-kinase activity"/>
    <property type="evidence" value="ECO:0007669"/>
    <property type="project" value="TreeGrafter"/>
</dbReference>
<keyword evidence="5" id="KW-1003">Cell membrane</keyword>